<evidence type="ECO:0000313" key="1">
    <source>
        <dbReference type="EMBL" id="AAZ68530.1"/>
    </source>
</evidence>
<sequence>MQKRSLNVRLYVTCALNKSSIITLDKLASHYICNVMRAANLDEIKLFNGKDGEWIGEIFEVSHNTKIIVNEQIRKQVATKCLVLCFAIVKNTALQNVVRQSTEMGVTLMQPLYTKHIATSNINLDKCKKWAIEAAEQCERLDIPDILSPISFVDLGKLKSSDNNFVICDETGKGKHPSEVLKNKDNIHIIIGPEGGFSNDELNFAYSFCDGLSLGTRILKVDTAVVSALAYVNEYYSAN</sequence>
<evidence type="ECO:0000313" key="2">
    <source>
        <dbReference type="Proteomes" id="UP000000435"/>
    </source>
</evidence>
<reference evidence="2" key="1">
    <citation type="journal article" date="2006" name="J. Bacteriol.">
        <title>The genome of the obligately intracellular bacterium Ehrlichia canis reveals themes of complex membrane structure and immune evasion strategies.</title>
        <authorList>
            <person name="Mavromatis K."/>
            <person name="Doyle C.K."/>
            <person name="Lykidis A."/>
            <person name="Ivanova N."/>
            <person name="Francino M.P."/>
            <person name="Chain P."/>
            <person name="Shin M."/>
            <person name="Malfatti S."/>
            <person name="Larimer F."/>
            <person name="Copeland A."/>
            <person name="Detter J.C."/>
            <person name="Land M."/>
            <person name="Richardson P.M."/>
            <person name="Yu X.J."/>
            <person name="Walker D.H."/>
            <person name="McBride J.W."/>
            <person name="Kyrpides N.C."/>
        </authorList>
    </citation>
    <scope>NUCLEOTIDE SEQUENCE [LARGE SCALE GENOMIC DNA]</scope>
    <source>
        <strain evidence="2">Jake</strain>
    </source>
</reference>
<gene>
    <name evidence="1" type="ordered locus">Ecaj_0493</name>
</gene>
<keyword evidence="2" id="KW-1185">Reference proteome</keyword>
<dbReference type="EMBL" id="CP000107">
    <property type="protein sequence ID" value="AAZ68530.1"/>
    <property type="molecule type" value="Genomic_DNA"/>
</dbReference>
<accession>A0ACA6AVX5</accession>
<name>A0ACA6AVX5_EHRCJ</name>
<dbReference type="Proteomes" id="UP000000435">
    <property type="component" value="Chromosome"/>
</dbReference>
<protein>
    <submittedName>
        <fullName evidence="1">Uncharacterized protein</fullName>
    </submittedName>
</protein>
<organism evidence="1 2">
    <name type="scientific">Ehrlichia canis (strain Jake)</name>
    <dbReference type="NCBI Taxonomy" id="269484"/>
    <lineage>
        <taxon>Bacteria</taxon>
        <taxon>Pseudomonadati</taxon>
        <taxon>Pseudomonadota</taxon>
        <taxon>Alphaproteobacteria</taxon>
        <taxon>Rickettsiales</taxon>
        <taxon>Anaplasmataceae</taxon>
        <taxon>Ehrlichia</taxon>
    </lineage>
</organism>
<proteinExistence type="predicted"/>